<keyword evidence="7" id="KW-0653">Protein transport</keyword>
<dbReference type="SUPFAM" id="SSF52540">
    <property type="entry name" value="P-loop containing nucleoside triphosphate hydrolases"/>
    <property type="match status" value="2"/>
</dbReference>
<dbReference type="SMART" id="SM00382">
    <property type="entry name" value="AAA"/>
    <property type="match status" value="2"/>
</dbReference>
<dbReference type="Gene3D" id="3.40.50.300">
    <property type="entry name" value="P-loop containing nucleotide triphosphate hydrolases"/>
    <property type="match status" value="2"/>
</dbReference>
<keyword evidence="6" id="KW-0571">Peptide transport</keyword>
<dbReference type="GO" id="GO:0005886">
    <property type="term" value="C:plasma membrane"/>
    <property type="evidence" value="ECO:0007669"/>
    <property type="project" value="UniProtKB-SubCell"/>
</dbReference>
<evidence type="ECO:0000256" key="4">
    <source>
        <dbReference type="ARBA" id="ARBA00022741"/>
    </source>
</evidence>
<dbReference type="NCBIfam" id="NF008453">
    <property type="entry name" value="PRK11308.1"/>
    <property type="match status" value="2"/>
</dbReference>
<keyword evidence="4" id="KW-0547">Nucleotide-binding</keyword>
<dbReference type="Proteomes" id="UP000430975">
    <property type="component" value="Unassembled WGS sequence"/>
</dbReference>
<gene>
    <name evidence="9" type="ORF">GIY09_01030</name>
</gene>
<accession>A0A6I2GVW8</accession>
<evidence type="ECO:0000256" key="5">
    <source>
        <dbReference type="ARBA" id="ARBA00022840"/>
    </source>
</evidence>
<feature type="domain" description="ABC transporter" evidence="8">
    <location>
        <begin position="302"/>
        <end position="544"/>
    </location>
</feature>
<evidence type="ECO:0000256" key="3">
    <source>
        <dbReference type="ARBA" id="ARBA00022448"/>
    </source>
</evidence>
<organism evidence="9 10">
    <name type="scientific">Fundicoccus ignavus</name>
    <dbReference type="NCBI Taxonomy" id="2664442"/>
    <lineage>
        <taxon>Bacteria</taxon>
        <taxon>Bacillati</taxon>
        <taxon>Bacillota</taxon>
        <taxon>Bacilli</taxon>
        <taxon>Lactobacillales</taxon>
        <taxon>Aerococcaceae</taxon>
        <taxon>Fundicoccus</taxon>
    </lineage>
</organism>
<dbReference type="GO" id="GO:0015031">
    <property type="term" value="P:protein transport"/>
    <property type="evidence" value="ECO:0007669"/>
    <property type="project" value="UniProtKB-KW"/>
</dbReference>
<evidence type="ECO:0000256" key="1">
    <source>
        <dbReference type="ARBA" id="ARBA00004202"/>
    </source>
</evidence>
<dbReference type="InterPro" id="IPR027417">
    <property type="entry name" value="P-loop_NTPase"/>
</dbReference>
<dbReference type="EMBL" id="WJQS01000001">
    <property type="protein sequence ID" value="MRI84483.1"/>
    <property type="molecule type" value="Genomic_DNA"/>
</dbReference>
<evidence type="ECO:0000256" key="2">
    <source>
        <dbReference type="ARBA" id="ARBA00005417"/>
    </source>
</evidence>
<keyword evidence="3" id="KW-0813">Transport</keyword>
<evidence type="ECO:0000313" key="10">
    <source>
        <dbReference type="Proteomes" id="UP000430975"/>
    </source>
</evidence>
<dbReference type="AlphaFoldDB" id="A0A6I2GVW8"/>
<dbReference type="InterPro" id="IPR017871">
    <property type="entry name" value="ABC_transporter-like_CS"/>
</dbReference>
<evidence type="ECO:0000259" key="8">
    <source>
        <dbReference type="PROSITE" id="PS50893"/>
    </source>
</evidence>
<keyword evidence="10" id="KW-1185">Reference proteome</keyword>
<dbReference type="Pfam" id="PF08352">
    <property type="entry name" value="oligo_HPY"/>
    <property type="match status" value="2"/>
</dbReference>
<dbReference type="GO" id="GO:0016887">
    <property type="term" value="F:ATP hydrolysis activity"/>
    <property type="evidence" value="ECO:0007669"/>
    <property type="project" value="InterPro"/>
</dbReference>
<comment type="similarity">
    <text evidence="2">Belongs to the ABC transporter superfamily.</text>
</comment>
<sequence length="585" mass="64502">MSEILSIKNLGLSFESEDQLQEVLKEVSFSVAEGEIVGIIGESGSGKSMTARSITRLLPDNARLTPASEITFKGQDVLSLKPRAMRRILGEEIGMIFQDPLSSLNPTMTVGGQIVEVLRLHQSLSKRAARAKAIDLMKAIGIKEAEARFKLYPHEFSGGMRQRIMIAIALAANPSLLIADEPTTALDVTIQAQILALIKQLQAELGLSVLLISHDFGVVAQICTRVIVMQAGRIVEQGPIEELFANPQHPYTRLLLEAVPRIEQEKVPRKIGVLADEHKAVAVASDNEEFAKSPLQPLISVEKLEQVFDLGKGQQVKAVNQVDLDIYRGETLGLVGESGSGKSTLGRAILQLYEPTSGRVMFHGFDLKQLTRAEQFRVRKDMQIIFQDPYASLDPRMKVEDIIGEALDTHGLVKNASQRRERIEELLALVELDASFASRFPHEFSGGQRQRIGIARALAVEPDFIVADEPLSALDVSIQAQIIDLMQKLQEQLGLTYLFIAHDLAVVKQISDRVAVMQHGQIVEIAETNELYDKPLHPYTQQLLSAVPRLDAQFRASDQEIKDAVPASQHVVTLVEVSPGHFVAQ</sequence>
<feature type="domain" description="ABC transporter" evidence="8">
    <location>
        <begin position="5"/>
        <end position="256"/>
    </location>
</feature>
<proteinExistence type="inferred from homology"/>
<protein>
    <submittedName>
        <fullName evidence="9">Dipeptide ABC transporter ATP-binding protein</fullName>
    </submittedName>
</protein>
<dbReference type="InterPro" id="IPR003439">
    <property type="entry name" value="ABC_transporter-like_ATP-bd"/>
</dbReference>
<dbReference type="GO" id="GO:0005524">
    <property type="term" value="F:ATP binding"/>
    <property type="evidence" value="ECO:0007669"/>
    <property type="project" value="UniProtKB-KW"/>
</dbReference>
<dbReference type="InterPro" id="IPR003593">
    <property type="entry name" value="AAA+_ATPase"/>
</dbReference>
<dbReference type="InterPro" id="IPR013563">
    <property type="entry name" value="Oligopep_ABC_C"/>
</dbReference>
<dbReference type="Pfam" id="PF00005">
    <property type="entry name" value="ABC_tran"/>
    <property type="match status" value="2"/>
</dbReference>
<dbReference type="GO" id="GO:0055085">
    <property type="term" value="P:transmembrane transport"/>
    <property type="evidence" value="ECO:0007669"/>
    <property type="project" value="UniProtKB-ARBA"/>
</dbReference>
<reference evidence="9 10" key="1">
    <citation type="submission" date="2019-11" db="EMBL/GenBank/DDBJ databases">
        <title>Characterisation of Fundicoccus ignavus gen. nov. sp. nov., a novel genus of the family Aerococcaceae isolated from bulk tank milk.</title>
        <authorList>
            <person name="Siebert A."/>
            <person name="Huptas C."/>
            <person name="Wenning M."/>
            <person name="Scherer S."/>
            <person name="Doll E.V."/>
        </authorList>
    </citation>
    <scope>NUCLEOTIDE SEQUENCE [LARGE SCALE GENOMIC DNA]</scope>
    <source>
        <strain evidence="9 10">WS4759</strain>
    </source>
</reference>
<dbReference type="NCBIfam" id="NF007739">
    <property type="entry name" value="PRK10419.1"/>
    <property type="match status" value="2"/>
</dbReference>
<dbReference type="PROSITE" id="PS00211">
    <property type="entry name" value="ABC_TRANSPORTER_1"/>
    <property type="match status" value="2"/>
</dbReference>
<evidence type="ECO:0000256" key="6">
    <source>
        <dbReference type="ARBA" id="ARBA00022856"/>
    </source>
</evidence>
<dbReference type="PANTHER" id="PTHR43776:SF7">
    <property type="entry name" value="D,D-DIPEPTIDE TRANSPORT ATP-BINDING PROTEIN DDPF-RELATED"/>
    <property type="match status" value="1"/>
</dbReference>
<dbReference type="PANTHER" id="PTHR43776">
    <property type="entry name" value="TRANSPORT ATP-BINDING PROTEIN"/>
    <property type="match status" value="1"/>
</dbReference>
<comment type="subcellular location">
    <subcellularLocation>
        <location evidence="1">Cell membrane</location>
        <topology evidence="1">Peripheral membrane protein</topology>
    </subcellularLocation>
</comment>
<dbReference type="CDD" id="cd03257">
    <property type="entry name" value="ABC_NikE_OppD_transporters"/>
    <property type="match status" value="2"/>
</dbReference>
<dbReference type="InterPro" id="IPR050319">
    <property type="entry name" value="ABC_transp_ATP-bind"/>
</dbReference>
<dbReference type="FunFam" id="3.40.50.300:FF:000016">
    <property type="entry name" value="Oligopeptide ABC transporter ATP-binding component"/>
    <property type="match status" value="2"/>
</dbReference>
<evidence type="ECO:0000313" key="9">
    <source>
        <dbReference type="EMBL" id="MRI84483.1"/>
    </source>
</evidence>
<name>A0A6I2GVW8_9LACT</name>
<dbReference type="PROSITE" id="PS50893">
    <property type="entry name" value="ABC_TRANSPORTER_2"/>
    <property type="match status" value="2"/>
</dbReference>
<comment type="caution">
    <text evidence="9">The sequence shown here is derived from an EMBL/GenBank/DDBJ whole genome shotgun (WGS) entry which is preliminary data.</text>
</comment>
<evidence type="ECO:0000256" key="7">
    <source>
        <dbReference type="ARBA" id="ARBA00022927"/>
    </source>
</evidence>
<dbReference type="GO" id="GO:0015833">
    <property type="term" value="P:peptide transport"/>
    <property type="evidence" value="ECO:0007669"/>
    <property type="project" value="UniProtKB-KW"/>
</dbReference>
<keyword evidence="5 9" id="KW-0067">ATP-binding</keyword>